<gene>
    <name evidence="4" type="ORF">ECRASSUSDP1_LOCUS15958</name>
</gene>
<feature type="domain" description="BZIP" evidence="3">
    <location>
        <begin position="12"/>
        <end position="69"/>
    </location>
</feature>
<dbReference type="Pfam" id="PF00170">
    <property type="entry name" value="bZIP_1"/>
    <property type="match status" value="1"/>
</dbReference>
<dbReference type="SMART" id="SM00338">
    <property type="entry name" value="BRLZ"/>
    <property type="match status" value="1"/>
</dbReference>
<feature type="region of interest" description="Disordered" evidence="2">
    <location>
        <begin position="1"/>
        <end position="35"/>
    </location>
</feature>
<dbReference type="EMBL" id="CAMPGE010016021">
    <property type="protein sequence ID" value="CAI2374603.1"/>
    <property type="molecule type" value="Genomic_DNA"/>
</dbReference>
<keyword evidence="1" id="KW-0175">Coiled coil</keyword>
<reference evidence="4" key="1">
    <citation type="submission" date="2023-07" db="EMBL/GenBank/DDBJ databases">
        <authorList>
            <consortium name="AG Swart"/>
            <person name="Singh M."/>
            <person name="Singh A."/>
            <person name="Seah K."/>
            <person name="Emmerich C."/>
        </authorList>
    </citation>
    <scope>NUCLEOTIDE SEQUENCE</scope>
    <source>
        <strain evidence="4">DP1</strain>
    </source>
</reference>
<protein>
    <recommendedName>
        <fullName evidence="3">BZIP domain-containing protein</fullName>
    </recommendedName>
</protein>
<dbReference type="SUPFAM" id="SSF57959">
    <property type="entry name" value="Leucine zipper domain"/>
    <property type="match status" value="1"/>
</dbReference>
<dbReference type="PROSITE" id="PS50217">
    <property type="entry name" value="BZIP"/>
    <property type="match status" value="1"/>
</dbReference>
<dbReference type="InterPro" id="IPR046347">
    <property type="entry name" value="bZIP_sf"/>
</dbReference>
<evidence type="ECO:0000313" key="4">
    <source>
        <dbReference type="EMBL" id="CAI2374603.1"/>
    </source>
</evidence>
<organism evidence="4 5">
    <name type="scientific">Euplotes crassus</name>
    <dbReference type="NCBI Taxonomy" id="5936"/>
    <lineage>
        <taxon>Eukaryota</taxon>
        <taxon>Sar</taxon>
        <taxon>Alveolata</taxon>
        <taxon>Ciliophora</taxon>
        <taxon>Intramacronucleata</taxon>
        <taxon>Spirotrichea</taxon>
        <taxon>Hypotrichia</taxon>
        <taxon>Euplotida</taxon>
        <taxon>Euplotidae</taxon>
        <taxon>Moneuplotes</taxon>
    </lineage>
</organism>
<name>A0AAD2CZJ2_EUPCR</name>
<dbReference type="Gene3D" id="1.20.5.170">
    <property type="match status" value="1"/>
</dbReference>
<dbReference type="InterPro" id="IPR004827">
    <property type="entry name" value="bZIP"/>
</dbReference>
<evidence type="ECO:0000313" key="5">
    <source>
        <dbReference type="Proteomes" id="UP001295684"/>
    </source>
</evidence>
<feature type="compositionally biased region" description="Basic and acidic residues" evidence="2">
    <location>
        <begin position="10"/>
        <end position="25"/>
    </location>
</feature>
<evidence type="ECO:0000259" key="3">
    <source>
        <dbReference type="PROSITE" id="PS50217"/>
    </source>
</evidence>
<dbReference type="AlphaFoldDB" id="A0AAD2CZJ2"/>
<sequence>MSSFVSESVSSKDAKTKKPKSNKERARAHRARKKEYITVLEQKTAKLEAEVSQLKAENDQLKQENDNLKDTKKPKDNIIIPELDSNPFEHALQEYEDYFYKHVCAKIKKEPGEVRFTMLDNVIMRVSDWSDLRVDYIKRAFSKIIENVVSNLGKSLHISYKKLSVSNWLRKNKAKKRHFKYFDKKVESATDIYLEYKFSDNHSNFMEEKGNMLLKEYKKIQKIVHKLVQLRNKLLNTYKEIEKIASNTELHMSFEKEDITSKCEICERLNGISFLKPHRVWDIPFKTHNNERYEDAELSE</sequence>
<comment type="caution">
    <text evidence="4">The sequence shown here is derived from an EMBL/GenBank/DDBJ whole genome shotgun (WGS) entry which is preliminary data.</text>
</comment>
<keyword evidence="5" id="KW-1185">Reference proteome</keyword>
<dbReference type="Proteomes" id="UP001295684">
    <property type="component" value="Unassembled WGS sequence"/>
</dbReference>
<accession>A0AAD2CZJ2</accession>
<evidence type="ECO:0000256" key="2">
    <source>
        <dbReference type="SAM" id="MobiDB-lite"/>
    </source>
</evidence>
<feature type="coiled-coil region" evidence="1">
    <location>
        <begin position="37"/>
        <end position="71"/>
    </location>
</feature>
<proteinExistence type="predicted"/>
<evidence type="ECO:0000256" key="1">
    <source>
        <dbReference type="SAM" id="Coils"/>
    </source>
</evidence>
<dbReference type="GO" id="GO:0003700">
    <property type="term" value="F:DNA-binding transcription factor activity"/>
    <property type="evidence" value="ECO:0007669"/>
    <property type="project" value="InterPro"/>
</dbReference>